<feature type="transmembrane region" description="Helical" evidence="1">
    <location>
        <begin position="981"/>
        <end position="1005"/>
    </location>
</feature>
<keyword evidence="1" id="KW-0812">Transmembrane</keyword>
<feature type="transmembrane region" description="Helical" evidence="1">
    <location>
        <begin position="504"/>
        <end position="524"/>
    </location>
</feature>
<dbReference type="EMBL" id="BOMS01000098">
    <property type="protein sequence ID" value="GIE70126.1"/>
    <property type="molecule type" value="Genomic_DNA"/>
</dbReference>
<comment type="caution">
    <text evidence="2">The sequence shown here is derived from an EMBL/GenBank/DDBJ whole genome shotgun (WGS) entry which is preliminary data.</text>
</comment>
<gene>
    <name evidence="2" type="ORF">Apa02nite_062340</name>
</gene>
<sequence length="1014" mass="101976">MFVLVIGAVRARTAQVLTILVLTMVAAAVAVAGPWFAYASAGRAAVVDLAAAGAAERVVTAVQDVNTQGEPVAALRAFGDRVGRGLGIPVSEPVTGLSVLLSVRVGATATPIRMAYRDGFCAHVRLDGPCPGRPAEVAISQEAAQRLGVAPGASLRLHSSLTAATVTVTVVARYTRRDPDGPYWSNEVFRGTAGLDPVFAPVEAFRAAPLWNVAQAYDAVLPDAVIRGDRTLAADLAAADARLGADQVRLATGAGRLLTTIAKDRATVLRGVLTAGVQLVILTWFAIGLAGRYTSGDRRADAALLKLRGVSRSGTLRLAWGQHLVPLLLGVLAGAPIGYLLARALTGAHPAAGDRAAALAWSAAAAGAVLLGGLAVLAVVEAVLLGRPVAALLRPASGSGNPLWSWLVDVLLLAVAGAALFQAGSGAADGTDAAGAADGTGAAGSAAGVGVAAPALVALAVGLITARLLGRVAARTGRVALRAGRLRLGLSALRLSRSPGVERVFALVVVGVALFGTAAGALSAENRARAGRSTADLGAVRVLTVPDTNRTALLDAVRRADPSGRQAMAAVVTRDGELRILEVDSTRLAAVAAWRPEYGPVTTLPEATAAATVPAPPAITGDRLTVRYRRDGPDPLGLTLTLRHEGTGAPVTVSFGALGAGERTAAGTVSGCAAAPGCRIVNWALTTAPSASGRTDPAPAGAAVTLRELRQDGADPVVLDGAALADIGRWRPGTDGSALDLVAADRALRLVADPNTGDRPHVGTQAWAAGTRGPLPVVLAGPAPSDWRYTDALLGSYGEKTPVAVTASVAALPVVGRSGVMIDLDATRRLTAVAEPGGRFQVWLAPGAPPGIVGALAAAGLTVGTDTTATAREEQLGGQGPAAVVRFALLAGVAALLLAAVTVAVGLTVERRTLAEQLGALRHQGLPARVAVTVGYTGPAVLILTGVLTGVLATVLGVALTGSAVPPFTDGWQVLAAPSPLAPGVLVAAALGALLLLGLPAWSALRPLIGGIRR</sequence>
<dbReference type="RefSeq" id="WP_203828197.1">
    <property type="nucleotide sequence ID" value="NZ_BAAATY010000028.1"/>
</dbReference>
<protein>
    <recommendedName>
        <fullName evidence="4">FtsX-like permease family protein</fullName>
    </recommendedName>
</protein>
<evidence type="ECO:0000256" key="1">
    <source>
        <dbReference type="SAM" id="Phobius"/>
    </source>
</evidence>
<feature type="transmembrane region" description="Helical" evidence="1">
    <location>
        <begin position="930"/>
        <end position="961"/>
    </location>
</feature>
<name>A0ABQ4BHG9_9ACTN</name>
<dbReference type="Proteomes" id="UP000624709">
    <property type="component" value="Unassembled WGS sequence"/>
</dbReference>
<accession>A0ABQ4BHG9</accession>
<keyword evidence="3" id="KW-1185">Reference proteome</keyword>
<feature type="transmembrane region" description="Helical" evidence="1">
    <location>
        <begin position="358"/>
        <end position="385"/>
    </location>
</feature>
<feature type="transmembrane region" description="Helical" evidence="1">
    <location>
        <begin position="324"/>
        <end position="346"/>
    </location>
</feature>
<keyword evidence="1" id="KW-1133">Transmembrane helix</keyword>
<feature type="transmembrane region" description="Helical" evidence="1">
    <location>
        <begin position="887"/>
        <end position="909"/>
    </location>
</feature>
<reference evidence="2 3" key="1">
    <citation type="submission" date="2021-01" db="EMBL/GenBank/DDBJ databases">
        <title>Whole genome shotgun sequence of Actinoplanes palleronii NBRC 14916.</title>
        <authorList>
            <person name="Komaki H."/>
            <person name="Tamura T."/>
        </authorList>
    </citation>
    <scope>NUCLEOTIDE SEQUENCE [LARGE SCALE GENOMIC DNA]</scope>
    <source>
        <strain evidence="2 3">NBRC 14916</strain>
    </source>
</reference>
<keyword evidence="1" id="KW-0472">Membrane</keyword>
<feature type="transmembrane region" description="Helical" evidence="1">
    <location>
        <begin position="268"/>
        <end position="290"/>
    </location>
</feature>
<evidence type="ECO:0008006" key="4">
    <source>
        <dbReference type="Google" id="ProtNLM"/>
    </source>
</evidence>
<evidence type="ECO:0000313" key="2">
    <source>
        <dbReference type="EMBL" id="GIE70126.1"/>
    </source>
</evidence>
<feature type="transmembrane region" description="Helical" evidence="1">
    <location>
        <begin position="445"/>
        <end position="469"/>
    </location>
</feature>
<organism evidence="2 3">
    <name type="scientific">Actinoplanes palleronii</name>
    <dbReference type="NCBI Taxonomy" id="113570"/>
    <lineage>
        <taxon>Bacteria</taxon>
        <taxon>Bacillati</taxon>
        <taxon>Actinomycetota</taxon>
        <taxon>Actinomycetes</taxon>
        <taxon>Micromonosporales</taxon>
        <taxon>Micromonosporaceae</taxon>
        <taxon>Actinoplanes</taxon>
    </lineage>
</organism>
<evidence type="ECO:0000313" key="3">
    <source>
        <dbReference type="Proteomes" id="UP000624709"/>
    </source>
</evidence>
<proteinExistence type="predicted"/>